<feature type="region of interest" description="Disordered" evidence="1">
    <location>
        <begin position="86"/>
        <end position="110"/>
    </location>
</feature>
<name>A0A8H7E3N1_9EURO</name>
<dbReference type="AlphaFoldDB" id="A0A8H7E3N1"/>
<evidence type="ECO:0000256" key="2">
    <source>
        <dbReference type="SAM" id="Phobius"/>
    </source>
</evidence>
<evidence type="ECO:0000256" key="1">
    <source>
        <dbReference type="SAM" id="MobiDB-lite"/>
    </source>
</evidence>
<keyword evidence="2" id="KW-0812">Transmembrane</keyword>
<feature type="transmembrane region" description="Helical" evidence="2">
    <location>
        <begin position="12"/>
        <end position="34"/>
    </location>
</feature>
<keyword evidence="2" id="KW-0472">Membrane</keyword>
<dbReference type="Proteomes" id="UP000606974">
    <property type="component" value="Unassembled WGS sequence"/>
</dbReference>
<keyword evidence="2" id="KW-1133">Transmembrane helix</keyword>
<evidence type="ECO:0000313" key="3">
    <source>
        <dbReference type="EMBL" id="KAF7509349.1"/>
    </source>
</evidence>
<gene>
    <name evidence="3" type="ORF">GJ744_008072</name>
</gene>
<dbReference type="EMBL" id="JAACFV010000042">
    <property type="protein sequence ID" value="KAF7509349.1"/>
    <property type="molecule type" value="Genomic_DNA"/>
</dbReference>
<dbReference type="OrthoDB" id="10419469at2759"/>
<keyword evidence="4" id="KW-1185">Reference proteome</keyword>
<protein>
    <submittedName>
        <fullName evidence="3">Uncharacterized protein</fullName>
    </submittedName>
</protein>
<proteinExistence type="predicted"/>
<organism evidence="3 4">
    <name type="scientific">Endocarpon pusillum</name>
    <dbReference type="NCBI Taxonomy" id="364733"/>
    <lineage>
        <taxon>Eukaryota</taxon>
        <taxon>Fungi</taxon>
        <taxon>Dikarya</taxon>
        <taxon>Ascomycota</taxon>
        <taxon>Pezizomycotina</taxon>
        <taxon>Eurotiomycetes</taxon>
        <taxon>Chaetothyriomycetidae</taxon>
        <taxon>Verrucariales</taxon>
        <taxon>Verrucariaceae</taxon>
        <taxon>Endocarpon</taxon>
    </lineage>
</organism>
<evidence type="ECO:0000313" key="4">
    <source>
        <dbReference type="Proteomes" id="UP000606974"/>
    </source>
</evidence>
<comment type="caution">
    <text evidence="3">The sequence shown here is derived from an EMBL/GenBank/DDBJ whole genome shotgun (WGS) entry which is preliminary data.</text>
</comment>
<accession>A0A8H7E3N1</accession>
<reference evidence="3" key="1">
    <citation type="submission" date="2020-02" db="EMBL/GenBank/DDBJ databases">
        <authorList>
            <person name="Palmer J.M."/>
        </authorList>
    </citation>
    <scope>NUCLEOTIDE SEQUENCE</scope>
    <source>
        <strain evidence="3">EPUS1.4</strain>
        <tissue evidence="3">Thallus</tissue>
    </source>
</reference>
<sequence>MFNYWDVVMLVGMIIFSESIVAGKAILSAVVFVLRLPGIPTKWLMEAILNLGADSRIGPKASTSQPIGGSPLAPYREGTLFLPFRASDPDNNVDSLYSDWEMSGEDGELM</sequence>